<dbReference type="KEGG" id="stsi:A4E84_23870"/>
<gene>
    <name evidence="2" type="ORF">A4E84_23870</name>
</gene>
<evidence type="ECO:0000313" key="2">
    <source>
        <dbReference type="EMBL" id="AMW12262.1"/>
    </source>
</evidence>
<evidence type="ECO:0000313" key="3">
    <source>
        <dbReference type="Proteomes" id="UP000076096"/>
    </source>
</evidence>
<proteinExistence type="predicted"/>
<dbReference type="InterPro" id="IPR046609">
    <property type="entry name" value="DUF6668"/>
</dbReference>
<evidence type="ECO:0000256" key="1">
    <source>
        <dbReference type="SAM" id="MobiDB-lite"/>
    </source>
</evidence>
<dbReference type="Pfam" id="PF20373">
    <property type="entry name" value="DUF6668"/>
    <property type="match status" value="1"/>
</dbReference>
<protein>
    <submittedName>
        <fullName evidence="2">Uncharacterized protein</fullName>
    </submittedName>
</protein>
<accession>A0A143C4C1</accession>
<organism evidence="2 3">
    <name type="scientific">Streptomyces qaidamensis</name>
    <dbReference type="NCBI Taxonomy" id="1783515"/>
    <lineage>
        <taxon>Bacteria</taxon>
        <taxon>Bacillati</taxon>
        <taxon>Actinomycetota</taxon>
        <taxon>Actinomycetes</taxon>
        <taxon>Kitasatosporales</taxon>
        <taxon>Streptomycetaceae</taxon>
        <taxon>Streptomyces</taxon>
        <taxon>Streptomyces aurantiacus group</taxon>
    </lineage>
</organism>
<keyword evidence="3" id="KW-1185">Reference proteome</keyword>
<dbReference type="RefSeq" id="WP_062928539.1">
    <property type="nucleotide sequence ID" value="NZ_CP015098.1"/>
</dbReference>
<feature type="region of interest" description="Disordered" evidence="1">
    <location>
        <begin position="1"/>
        <end position="31"/>
    </location>
</feature>
<name>A0A143C4C1_9ACTN</name>
<dbReference type="STRING" id="1783515.A4E84_23870"/>
<reference evidence="3" key="1">
    <citation type="submission" date="2016-04" db="EMBL/GenBank/DDBJ databases">
        <authorList>
            <person name="Zhang B."/>
        </authorList>
    </citation>
    <scope>NUCLEOTIDE SEQUENCE [LARGE SCALE GENOMIC DNA]</scope>
    <source>
        <strain evidence="3">S10</strain>
    </source>
</reference>
<dbReference type="Proteomes" id="UP000076096">
    <property type="component" value="Chromosome"/>
</dbReference>
<sequence length="167" mass="17611">MHTGMRQGPEIWLRGPVTTPEPGPPEPAHAHAAARRFSWVGLHGGAGVSTLAAIYGGHDSGRSWPGPGDPSSVLLVARTHAAGLDTAAGAVEIFRRGQAPPGLDLDAIVLVADAPGRLPRPLAQRVRSLESVIDVYRVPWVPSWRLGDLGRPPRETEALARLTGAAR</sequence>
<dbReference type="EMBL" id="CP015098">
    <property type="protein sequence ID" value="AMW12262.1"/>
    <property type="molecule type" value="Genomic_DNA"/>
</dbReference>
<dbReference type="AlphaFoldDB" id="A0A143C4C1"/>